<dbReference type="KEGG" id="sual:KDD17_09410"/>
<organism evidence="2 3">
    <name type="scientific">Sulfitobacter albidus</name>
    <dbReference type="NCBI Taxonomy" id="2829501"/>
    <lineage>
        <taxon>Bacteria</taxon>
        <taxon>Pseudomonadati</taxon>
        <taxon>Pseudomonadota</taxon>
        <taxon>Alphaproteobacteria</taxon>
        <taxon>Rhodobacterales</taxon>
        <taxon>Roseobacteraceae</taxon>
        <taxon>Sulfitobacter</taxon>
    </lineage>
</organism>
<sequence>MSMDAGKPKRGWLPYVLALSLAVNLVIGLAVAGALWRASAGEGPRGRGFAGPAPYLRALERDDRAEVRAALRALPRNRGESLREMLTLLRAERFDRAAAAVVLGAQREASLLRQDTLSAAWLDRVSAMSDTQRAAYVARLEEILSRRSGRKGRD</sequence>
<dbReference type="Pfam" id="PF13801">
    <property type="entry name" value="Metal_resist"/>
    <property type="match status" value="1"/>
</dbReference>
<evidence type="ECO:0000313" key="3">
    <source>
        <dbReference type="Proteomes" id="UP000683291"/>
    </source>
</evidence>
<dbReference type="AlphaFoldDB" id="A0A975JBJ6"/>
<proteinExistence type="predicted"/>
<feature type="transmembrane region" description="Helical" evidence="1">
    <location>
        <begin position="12"/>
        <end position="36"/>
    </location>
</feature>
<reference evidence="2" key="1">
    <citation type="submission" date="2021-04" db="EMBL/GenBank/DDBJ databases">
        <title>Complete genome sequence for Sulfitobacter sp. strain JK7-1.</title>
        <authorList>
            <person name="Park S.-J."/>
        </authorList>
    </citation>
    <scope>NUCLEOTIDE SEQUENCE</scope>
    <source>
        <strain evidence="2">JK7-1</strain>
    </source>
</reference>
<protein>
    <submittedName>
        <fullName evidence="2">Periplasmic heavy metal sensor</fullName>
    </submittedName>
</protein>
<gene>
    <name evidence="2" type="ORF">KDD17_09410</name>
</gene>
<accession>A0A975JBJ6</accession>
<dbReference type="InterPro" id="IPR025961">
    <property type="entry name" value="Metal_resist"/>
</dbReference>
<dbReference type="EMBL" id="CP073581">
    <property type="protein sequence ID" value="QUJ75235.1"/>
    <property type="molecule type" value="Genomic_DNA"/>
</dbReference>
<evidence type="ECO:0000256" key="1">
    <source>
        <dbReference type="SAM" id="Phobius"/>
    </source>
</evidence>
<keyword evidence="1" id="KW-1133">Transmembrane helix</keyword>
<keyword evidence="3" id="KW-1185">Reference proteome</keyword>
<dbReference type="Proteomes" id="UP000683291">
    <property type="component" value="Chromosome 1"/>
</dbReference>
<name>A0A975JBJ6_9RHOB</name>
<dbReference type="RefSeq" id="WP_212703440.1">
    <property type="nucleotide sequence ID" value="NZ_CP073581.1"/>
</dbReference>
<keyword evidence="1" id="KW-0472">Membrane</keyword>
<evidence type="ECO:0000313" key="2">
    <source>
        <dbReference type="EMBL" id="QUJ75235.1"/>
    </source>
</evidence>
<keyword evidence="1" id="KW-0812">Transmembrane</keyword>